<protein>
    <submittedName>
        <fullName evidence="11">Iron complex transport system ATP-binding protein</fullName>
    </submittedName>
</protein>
<keyword evidence="9" id="KW-0472">Membrane</keyword>
<dbReference type="SMART" id="SM00382">
    <property type="entry name" value="AAA"/>
    <property type="match status" value="1"/>
</dbReference>
<comment type="subcellular location">
    <subcellularLocation>
        <location evidence="1">Cell membrane</location>
        <topology evidence="1">Peripheral membrane protein</topology>
    </subcellularLocation>
</comment>
<evidence type="ECO:0000256" key="6">
    <source>
        <dbReference type="ARBA" id="ARBA00022840"/>
    </source>
</evidence>
<dbReference type="Gene3D" id="3.40.50.300">
    <property type="entry name" value="P-loop containing nucleotide triphosphate hydrolases"/>
    <property type="match status" value="1"/>
</dbReference>
<dbReference type="GO" id="GO:0005886">
    <property type="term" value="C:plasma membrane"/>
    <property type="evidence" value="ECO:0007669"/>
    <property type="project" value="UniProtKB-SubCell"/>
</dbReference>
<name>A0A370HWC3_9NOCA</name>
<dbReference type="RefSeq" id="WP_068003073.1">
    <property type="nucleotide sequence ID" value="NZ_QQBC01000012.1"/>
</dbReference>
<dbReference type="GO" id="GO:0005524">
    <property type="term" value="F:ATP binding"/>
    <property type="evidence" value="ECO:0007669"/>
    <property type="project" value="UniProtKB-KW"/>
</dbReference>
<evidence type="ECO:0000313" key="11">
    <source>
        <dbReference type="EMBL" id="RDI62799.1"/>
    </source>
</evidence>
<dbReference type="AlphaFoldDB" id="A0A370HWC3"/>
<keyword evidence="4" id="KW-0410">Iron transport</keyword>
<sequence length="270" mass="29139">MSDDNAARLRADRVRLGYRGRTISDQLSVDIPDGKFTVIIGPNACGKSTLLRALARLLAPESGTVLLDGKAIGSYPAKEVARRIGLLPQTSIAPDGIRVADLVARGRYPHQSLLRQWSRADAEAVTAAMTATGVTELSARPVDELSGGQRQRVWIAMVLAQDTPVILLDEPTTYLDIAHQIQLLDLCRELNTEPGRTVVAVLHDLNHAFRYADHLIAMRDGRVVAAGPPKRIVTAELVREVFALGCRVIEDPETGSPLVVPLASNAAHIG</sequence>
<dbReference type="CDD" id="cd03214">
    <property type="entry name" value="ABC_Iron-Siderophores_B12_Hemin"/>
    <property type="match status" value="1"/>
</dbReference>
<evidence type="ECO:0000256" key="3">
    <source>
        <dbReference type="ARBA" id="ARBA00022475"/>
    </source>
</evidence>
<keyword evidence="2" id="KW-0813">Transport</keyword>
<gene>
    <name evidence="11" type="ORF">DFR76_112117</name>
</gene>
<keyword evidence="6 11" id="KW-0067">ATP-binding</keyword>
<evidence type="ECO:0000259" key="10">
    <source>
        <dbReference type="PROSITE" id="PS50893"/>
    </source>
</evidence>
<evidence type="ECO:0000256" key="4">
    <source>
        <dbReference type="ARBA" id="ARBA00022496"/>
    </source>
</evidence>
<evidence type="ECO:0000313" key="12">
    <source>
        <dbReference type="Proteomes" id="UP000254869"/>
    </source>
</evidence>
<dbReference type="InterPro" id="IPR017871">
    <property type="entry name" value="ABC_transporter-like_CS"/>
</dbReference>
<proteinExistence type="predicted"/>
<dbReference type="STRING" id="1210086.GCA_001613105_05324"/>
<evidence type="ECO:0000256" key="8">
    <source>
        <dbReference type="ARBA" id="ARBA00023065"/>
    </source>
</evidence>
<organism evidence="11 12">
    <name type="scientific">Nocardia pseudobrasiliensis</name>
    <dbReference type="NCBI Taxonomy" id="45979"/>
    <lineage>
        <taxon>Bacteria</taxon>
        <taxon>Bacillati</taxon>
        <taxon>Actinomycetota</taxon>
        <taxon>Actinomycetes</taxon>
        <taxon>Mycobacteriales</taxon>
        <taxon>Nocardiaceae</taxon>
        <taxon>Nocardia</taxon>
    </lineage>
</organism>
<dbReference type="InterPro" id="IPR003593">
    <property type="entry name" value="AAA+_ATPase"/>
</dbReference>
<dbReference type="PROSITE" id="PS50893">
    <property type="entry name" value="ABC_TRANSPORTER_2"/>
    <property type="match status" value="1"/>
</dbReference>
<comment type="caution">
    <text evidence="11">The sequence shown here is derived from an EMBL/GenBank/DDBJ whole genome shotgun (WGS) entry which is preliminary data.</text>
</comment>
<dbReference type="InterPro" id="IPR003439">
    <property type="entry name" value="ABC_transporter-like_ATP-bd"/>
</dbReference>
<feature type="domain" description="ABC transporter" evidence="10">
    <location>
        <begin position="9"/>
        <end position="245"/>
    </location>
</feature>
<evidence type="ECO:0000256" key="5">
    <source>
        <dbReference type="ARBA" id="ARBA00022741"/>
    </source>
</evidence>
<keyword evidence="7" id="KW-0408">Iron</keyword>
<dbReference type="InterPro" id="IPR051535">
    <property type="entry name" value="Siderophore_ABC-ATPase"/>
</dbReference>
<dbReference type="InterPro" id="IPR027417">
    <property type="entry name" value="P-loop_NTPase"/>
</dbReference>
<dbReference type="GO" id="GO:0016887">
    <property type="term" value="F:ATP hydrolysis activity"/>
    <property type="evidence" value="ECO:0007669"/>
    <property type="project" value="InterPro"/>
</dbReference>
<accession>A0A370HWC3</accession>
<dbReference type="EMBL" id="QQBC01000012">
    <property type="protein sequence ID" value="RDI62799.1"/>
    <property type="molecule type" value="Genomic_DNA"/>
</dbReference>
<keyword evidence="3" id="KW-1003">Cell membrane</keyword>
<reference evidence="11 12" key="1">
    <citation type="submission" date="2018-07" db="EMBL/GenBank/DDBJ databases">
        <title>Genomic Encyclopedia of Type Strains, Phase IV (KMG-IV): sequencing the most valuable type-strain genomes for metagenomic binning, comparative biology and taxonomic classification.</title>
        <authorList>
            <person name="Goeker M."/>
        </authorList>
    </citation>
    <scope>NUCLEOTIDE SEQUENCE [LARGE SCALE GENOMIC DNA]</scope>
    <source>
        <strain evidence="11 12">DSM 44290</strain>
    </source>
</reference>
<dbReference type="PANTHER" id="PTHR42771:SF12">
    <property type="entry name" value="FE(3+) DICITRATE TRANSPORT ATP-BINDING PROTEIN FECE-RELATED"/>
    <property type="match status" value="1"/>
</dbReference>
<dbReference type="PROSITE" id="PS00211">
    <property type="entry name" value="ABC_TRANSPORTER_1"/>
    <property type="match status" value="1"/>
</dbReference>
<evidence type="ECO:0000256" key="9">
    <source>
        <dbReference type="ARBA" id="ARBA00023136"/>
    </source>
</evidence>
<dbReference type="Proteomes" id="UP000254869">
    <property type="component" value="Unassembled WGS sequence"/>
</dbReference>
<keyword evidence="12" id="KW-1185">Reference proteome</keyword>
<dbReference type="FunFam" id="3.40.50.300:FF:000134">
    <property type="entry name" value="Iron-enterobactin ABC transporter ATP-binding protein"/>
    <property type="match status" value="1"/>
</dbReference>
<evidence type="ECO:0000256" key="1">
    <source>
        <dbReference type="ARBA" id="ARBA00004202"/>
    </source>
</evidence>
<dbReference type="PANTHER" id="PTHR42771">
    <property type="entry name" value="IRON(3+)-HYDROXAMATE IMPORT ATP-BINDING PROTEIN FHUC"/>
    <property type="match status" value="1"/>
</dbReference>
<keyword evidence="8" id="KW-0406">Ion transport</keyword>
<dbReference type="GO" id="GO:0006826">
    <property type="term" value="P:iron ion transport"/>
    <property type="evidence" value="ECO:0007669"/>
    <property type="project" value="UniProtKB-KW"/>
</dbReference>
<evidence type="ECO:0000256" key="7">
    <source>
        <dbReference type="ARBA" id="ARBA00023004"/>
    </source>
</evidence>
<evidence type="ECO:0000256" key="2">
    <source>
        <dbReference type="ARBA" id="ARBA00022448"/>
    </source>
</evidence>
<dbReference type="Pfam" id="PF00005">
    <property type="entry name" value="ABC_tran"/>
    <property type="match status" value="1"/>
</dbReference>
<keyword evidence="5" id="KW-0547">Nucleotide-binding</keyword>
<dbReference type="SUPFAM" id="SSF52540">
    <property type="entry name" value="P-loop containing nucleoside triphosphate hydrolases"/>
    <property type="match status" value="1"/>
</dbReference>